<evidence type="ECO:0000313" key="6">
    <source>
        <dbReference type="EMBL" id="KAF0719264.1"/>
    </source>
</evidence>
<feature type="chain" id="PRO_5033436761" evidence="4">
    <location>
        <begin position="16"/>
        <end position="634"/>
    </location>
</feature>
<dbReference type="EMBL" id="VJMH01000081">
    <property type="protein sequence ID" value="KAF0719264.1"/>
    <property type="molecule type" value="Genomic_DNA"/>
</dbReference>
<evidence type="ECO:0000313" key="8">
    <source>
        <dbReference type="Proteomes" id="UP000332933"/>
    </source>
</evidence>
<organism evidence="7 8">
    <name type="scientific">Aphanomyces stellatus</name>
    <dbReference type="NCBI Taxonomy" id="120398"/>
    <lineage>
        <taxon>Eukaryota</taxon>
        <taxon>Sar</taxon>
        <taxon>Stramenopiles</taxon>
        <taxon>Oomycota</taxon>
        <taxon>Saprolegniomycetes</taxon>
        <taxon>Saprolegniales</taxon>
        <taxon>Verrucalvaceae</taxon>
        <taxon>Aphanomyces</taxon>
    </lineage>
</organism>
<proteinExistence type="predicted"/>
<evidence type="ECO:0000256" key="4">
    <source>
        <dbReference type="SAM" id="SignalP"/>
    </source>
</evidence>
<dbReference type="PROSITE" id="PS50948">
    <property type="entry name" value="PAN"/>
    <property type="match status" value="1"/>
</dbReference>
<dbReference type="SMART" id="SM00223">
    <property type="entry name" value="APPLE"/>
    <property type="match status" value="1"/>
</dbReference>
<dbReference type="Gene3D" id="3.50.4.10">
    <property type="entry name" value="Hepatocyte Growth Factor"/>
    <property type="match status" value="2"/>
</dbReference>
<name>A0A485K9Y6_9STRA</name>
<evidence type="ECO:0000313" key="7">
    <source>
        <dbReference type="EMBL" id="VFT78370.1"/>
    </source>
</evidence>
<gene>
    <name evidence="7" type="primary">Aste57867_1150</name>
    <name evidence="6" type="ORF">As57867_001149</name>
    <name evidence="7" type="ORF">ASTE57867_1150</name>
</gene>
<dbReference type="Gene3D" id="3.40.50.10320">
    <property type="entry name" value="LmbE-like"/>
    <property type="match status" value="1"/>
</dbReference>
<dbReference type="AlphaFoldDB" id="A0A485K9Y6"/>
<feature type="domain" description="Apple" evidence="5">
    <location>
        <begin position="17"/>
        <end position="89"/>
    </location>
</feature>
<dbReference type="InterPro" id="IPR024078">
    <property type="entry name" value="LmbE-like_dom_sf"/>
</dbReference>
<evidence type="ECO:0000256" key="1">
    <source>
        <dbReference type="ARBA" id="ARBA00022737"/>
    </source>
</evidence>
<feature type="region of interest" description="Disordered" evidence="3">
    <location>
        <begin position="144"/>
        <end position="171"/>
    </location>
</feature>
<evidence type="ECO:0000256" key="3">
    <source>
        <dbReference type="SAM" id="MobiDB-lite"/>
    </source>
</evidence>
<dbReference type="InterPro" id="IPR000177">
    <property type="entry name" value="Apple"/>
</dbReference>
<keyword evidence="8" id="KW-1185">Reference proteome</keyword>
<keyword evidence="2" id="KW-1015">Disulfide bond</keyword>
<dbReference type="GO" id="GO:0006508">
    <property type="term" value="P:proteolysis"/>
    <property type="evidence" value="ECO:0007669"/>
    <property type="project" value="InterPro"/>
</dbReference>
<dbReference type="Proteomes" id="UP000332933">
    <property type="component" value="Unassembled WGS sequence"/>
</dbReference>
<feature type="signal peptide" evidence="4">
    <location>
        <begin position="1"/>
        <end position="15"/>
    </location>
</feature>
<evidence type="ECO:0000256" key="2">
    <source>
        <dbReference type="ARBA" id="ARBA00023157"/>
    </source>
</evidence>
<dbReference type="OrthoDB" id="75746at2759"/>
<dbReference type="GO" id="GO:0005576">
    <property type="term" value="C:extracellular region"/>
    <property type="evidence" value="ECO:0007669"/>
    <property type="project" value="InterPro"/>
</dbReference>
<keyword evidence="4" id="KW-0732">Signal</keyword>
<reference evidence="6" key="2">
    <citation type="submission" date="2019-06" db="EMBL/GenBank/DDBJ databases">
        <title>Genomics analysis of Aphanomyces spp. identifies a new class of oomycete effector associated with host adaptation.</title>
        <authorList>
            <person name="Gaulin E."/>
        </authorList>
    </citation>
    <scope>NUCLEOTIDE SEQUENCE</scope>
    <source>
        <strain evidence="6">CBS 578.67</strain>
    </source>
</reference>
<dbReference type="InterPro" id="IPR003609">
    <property type="entry name" value="Pan_app"/>
</dbReference>
<protein>
    <submittedName>
        <fullName evidence="7">Aste57867_1150 protein</fullName>
    </submittedName>
</protein>
<accession>A0A485K9Y6</accession>
<evidence type="ECO:0000259" key="5">
    <source>
        <dbReference type="PROSITE" id="PS50948"/>
    </source>
</evidence>
<dbReference type="EMBL" id="CAADRA010000081">
    <property type="protein sequence ID" value="VFT78370.1"/>
    <property type="molecule type" value="Genomic_DNA"/>
</dbReference>
<keyword evidence="1" id="KW-0677">Repeat</keyword>
<sequence>MRIFALGLFAAVAAADCGRIFDNSDFVGGDLSQANAGSAAECCPHCDADPQCSGFAFSNGVCWLKLGQLERVDKPGVQTAVIKSSPSKCGAIEQDVDYFGNDIECDHAMTSTDACCDKCSANAACKVFVVSNFGCCIKSSNADRRPNQNPGWNVRAGARVGSSGGPKAKISSSTYAPDVRVTAVPFTSMPGYQWIANSNLESLDDQFDALVKAINASLATHHHGAKPEVLVEPSADGSKVLPFTSVESMGECAALVSSHGMSFFTYMDDPDVCFGHSFPGDDATNFLTQKASVSMARTVPDNFSLQAVATKDDAACIAKCKATAGCMASRRTDKCYMFGPATARAQNIYAGYVTADFQANTVPNLPSTIDNPDAVHFYTTAHQDDHELFMSNVYHKSISNPKTKVVFVYATAGNDHAGDGYREARELGSLAATTAWVDHVGKFDSAPQSDSVQVLDREITRITIGNVVSYFLRIPEYVNNDYGFMKVIWNQGAVAPMDSDNAYGSRDELKSVLATIYAMESDGIATIVHNAQDPEGEQPDHEQHLATGQLVADILAEDDHWSQCVPQNYFYDYQRWFNDVNVDATVRKLQRYAWLRLSQAIYSADDSILFWSEHSINLGRTYIRRSVNEGAGPC</sequence>
<reference evidence="7 8" key="1">
    <citation type="submission" date="2019-03" db="EMBL/GenBank/DDBJ databases">
        <authorList>
            <person name="Gaulin E."/>
            <person name="Dumas B."/>
        </authorList>
    </citation>
    <scope>NUCLEOTIDE SEQUENCE [LARGE SCALE GENOMIC DNA]</scope>
    <source>
        <strain evidence="7">CBS 568.67</strain>
    </source>
</reference>
<dbReference type="Pfam" id="PF14295">
    <property type="entry name" value="PAN_4"/>
    <property type="match status" value="3"/>
</dbReference>